<dbReference type="EMBL" id="AJWZ01011927">
    <property type="protein sequence ID" value="EKC43681.1"/>
    <property type="molecule type" value="Genomic_DNA"/>
</dbReference>
<feature type="non-terminal residue" evidence="2">
    <location>
        <position position="88"/>
    </location>
</feature>
<dbReference type="InterPro" id="IPR041437">
    <property type="entry name" value="GH115_C"/>
</dbReference>
<dbReference type="Gene3D" id="2.60.120.1620">
    <property type="match status" value="1"/>
</dbReference>
<proteinExistence type="predicted"/>
<dbReference type="AlphaFoldDB" id="K1S855"/>
<sequence>MTLTIDRSQITGKAAGQFAVVNEHIQEGTGAANIIVEVDNTPVSYPKGTFVEANGCIAMEAQHYTAKRDVPGGGFALLKPYGRLGTAL</sequence>
<evidence type="ECO:0000313" key="2">
    <source>
        <dbReference type="EMBL" id="EKC43681.1"/>
    </source>
</evidence>
<reference evidence="2" key="1">
    <citation type="journal article" date="2013" name="Environ. Microbiol.">
        <title>Microbiota from the distal guts of lean and obese adolescents exhibit partial functional redundancy besides clear differences in community structure.</title>
        <authorList>
            <person name="Ferrer M."/>
            <person name="Ruiz A."/>
            <person name="Lanza F."/>
            <person name="Haange S.B."/>
            <person name="Oberbach A."/>
            <person name="Till H."/>
            <person name="Bargiela R."/>
            <person name="Campoy C."/>
            <person name="Segura M.T."/>
            <person name="Richter M."/>
            <person name="von Bergen M."/>
            <person name="Seifert J."/>
            <person name="Suarez A."/>
        </authorList>
    </citation>
    <scope>NUCLEOTIDE SEQUENCE</scope>
</reference>
<evidence type="ECO:0000259" key="1">
    <source>
        <dbReference type="Pfam" id="PF17829"/>
    </source>
</evidence>
<name>K1S855_9ZZZZ</name>
<accession>K1S855</accession>
<gene>
    <name evidence="2" type="ORF">OBE_17874</name>
</gene>
<protein>
    <recommendedName>
        <fullName evidence="1">Gylcosyl hydrolase 115 C-terminal domain-containing protein</fullName>
    </recommendedName>
</protein>
<feature type="domain" description="Gylcosyl hydrolase 115 C-terminal" evidence="1">
    <location>
        <begin position="49"/>
        <end position="87"/>
    </location>
</feature>
<organism evidence="2">
    <name type="scientific">human gut metagenome</name>
    <dbReference type="NCBI Taxonomy" id="408170"/>
    <lineage>
        <taxon>unclassified sequences</taxon>
        <taxon>metagenomes</taxon>
        <taxon>organismal metagenomes</taxon>
    </lineage>
</organism>
<dbReference type="Pfam" id="PF17829">
    <property type="entry name" value="GH115_C"/>
    <property type="match status" value="1"/>
</dbReference>
<comment type="caution">
    <text evidence="2">The sequence shown here is derived from an EMBL/GenBank/DDBJ whole genome shotgun (WGS) entry which is preliminary data.</text>
</comment>